<dbReference type="PANTHER" id="PTHR45783">
    <property type="entry name" value="KINESIN LIGHT CHAIN"/>
    <property type="match status" value="1"/>
</dbReference>
<feature type="coiled-coil region" evidence="13">
    <location>
        <begin position="73"/>
        <end position="135"/>
    </location>
</feature>
<dbReference type="GO" id="GO:0019894">
    <property type="term" value="F:kinesin binding"/>
    <property type="evidence" value="ECO:0007669"/>
    <property type="project" value="TreeGrafter"/>
</dbReference>
<organism evidence="15 17">
    <name type="scientific">Dracunculus medinensis</name>
    <name type="common">Guinea worm</name>
    <dbReference type="NCBI Taxonomy" id="318479"/>
    <lineage>
        <taxon>Eukaryota</taxon>
        <taxon>Metazoa</taxon>
        <taxon>Ecdysozoa</taxon>
        <taxon>Nematoda</taxon>
        <taxon>Chromadorea</taxon>
        <taxon>Rhabditida</taxon>
        <taxon>Spirurina</taxon>
        <taxon>Dracunculoidea</taxon>
        <taxon>Dracunculidae</taxon>
        <taxon>Dracunculus</taxon>
    </lineage>
</organism>
<sequence>MTALSQDEILQNTRTVVQGLEALKDEHESIKGTLVNSMQGLSADESALIEEKAHIVEKNLDLLRLGIEEAQVMMALAGHLQTVEAEKQKLKAQVRRLCQENAWLRDELNSTQQKLQASGQQVAQLEEEKKHLEYMNSIKKYDDPQESDRNIDHAELRSSEHTLQDLGFGPEEDEEMAGNIAGQFNHPTPAHSMAASASAGYEIPARLRTLHNLVIQYASQGRYEVAVPLCKQALEDLEKTSGHDHPDVATMLNILALVYRDQNKYKEAANLLNEALHIREKCLGESHPAVAATLNNLAVLYGKRGKYKDAEPLCKRALEIREKVLGTDHPDVAKQLNNLALLCQNQGKYDEVERYYRRALEIYEAKLGPDDPNVAKTKNNLSSAFLKQGKYKDAEILYKQILTRAHEREFGKIGDDNKAIWQIAEDNEEKKHKGLDSSTYQEYGGWHKAAKVDRYRLSEVRLINSVPSAVTIPGSR</sequence>
<keyword evidence="16" id="KW-1185">Reference proteome</keyword>
<dbReference type="InterPro" id="IPR015792">
    <property type="entry name" value="Kinesin_light_repeat"/>
</dbReference>
<feature type="repeat" description="TPR" evidence="11">
    <location>
        <begin position="333"/>
        <end position="366"/>
    </location>
</feature>
<dbReference type="InterPro" id="IPR019734">
    <property type="entry name" value="TPR_rpt"/>
</dbReference>
<dbReference type="GO" id="GO:0005737">
    <property type="term" value="C:cytoplasm"/>
    <property type="evidence" value="ECO:0007669"/>
    <property type="project" value="TreeGrafter"/>
</dbReference>
<dbReference type="GO" id="GO:0005871">
    <property type="term" value="C:kinesin complex"/>
    <property type="evidence" value="ECO:0007669"/>
    <property type="project" value="UniProtKB-UniRule"/>
</dbReference>
<keyword evidence="5" id="KW-0677">Repeat</keyword>
<evidence type="ECO:0000313" key="14">
    <source>
        <dbReference type="EMBL" id="VDN54723.1"/>
    </source>
</evidence>
<dbReference type="PROSITE" id="PS50005">
    <property type="entry name" value="TPR"/>
    <property type="match status" value="2"/>
</dbReference>
<dbReference type="SUPFAM" id="SSF48452">
    <property type="entry name" value="TPR-like"/>
    <property type="match status" value="1"/>
</dbReference>
<dbReference type="FunFam" id="1.25.40.10:FF:000003">
    <property type="entry name" value="kinesin light chain isoform X1"/>
    <property type="match status" value="1"/>
</dbReference>
<evidence type="ECO:0000313" key="17">
    <source>
        <dbReference type="WBParaSite" id="DME_0000033601-mRNA-1"/>
    </source>
</evidence>
<evidence type="ECO:0000256" key="4">
    <source>
        <dbReference type="ARBA" id="ARBA00022701"/>
    </source>
</evidence>
<evidence type="ECO:0000256" key="5">
    <source>
        <dbReference type="ARBA" id="ARBA00022737"/>
    </source>
</evidence>
<dbReference type="WBParaSite" id="DME_0000033601-mRNA-1">
    <property type="protein sequence ID" value="DME_0000033601-mRNA-1"/>
    <property type="gene ID" value="DME_0000033601"/>
</dbReference>
<proteinExistence type="inferred from homology"/>
<keyword evidence="3 12" id="KW-0963">Cytoplasm</keyword>
<keyword evidence="8 12" id="KW-0505">Motor protein</keyword>
<reference evidence="14 16" key="2">
    <citation type="submission" date="2018-11" db="EMBL/GenBank/DDBJ databases">
        <authorList>
            <consortium name="Pathogen Informatics"/>
        </authorList>
    </citation>
    <scope>NUCLEOTIDE SEQUENCE [LARGE SCALE GENOMIC DNA]</scope>
</reference>
<evidence type="ECO:0000256" key="6">
    <source>
        <dbReference type="ARBA" id="ARBA00022803"/>
    </source>
</evidence>
<gene>
    <name evidence="14" type="ORF">DME_LOCUS4696</name>
</gene>
<evidence type="ECO:0000256" key="12">
    <source>
        <dbReference type="RuleBase" id="RU367020"/>
    </source>
</evidence>
<feature type="repeat" description="TPR" evidence="11">
    <location>
        <begin position="249"/>
        <end position="282"/>
    </location>
</feature>
<evidence type="ECO:0000313" key="15">
    <source>
        <dbReference type="Proteomes" id="UP000038040"/>
    </source>
</evidence>
<dbReference type="Gene3D" id="1.25.40.10">
    <property type="entry name" value="Tetratricopeptide repeat domain"/>
    <property type="match status" value="1"/>
</dbReference>
<dbReference type="Proteomes" id="UP000274756">
    <property type="component" value="Unassembled WGS sequence"/>
</dbReference>
<dbReference type="STRING" id="318479.A0A0N4U172"/>
<dbReference type="Pfam" id="PF13374">
    <property type="entry name" value="TPR_10"/>
    <property type="match status" value="1"/>
</dbReference>
<dbReference type="OrthoDB" id="413723at2759"/>
<evidence type="ECO:0000256" key="8">
    <source>
        <dbReference type="ARBA" id="ARBA00023175"/>
    </source>
</evidence>
<evidence type="ECO:0000256" key="2">
    <source>
        <dbReference type="ARBA" id="ARBA00009622"/>
    </source>
</evidence>
<protein>
    <recommendedName>
        <fullName evidence="10 12">Kinesin light chain</fullName>
    </recommendedName>
</protein>
<dbReference type="AlphaFoldDB" id="A0A0N4U172"/>
<evidence type="ECO:0000256" key="11">
    <source>
        <dbReference type="PROSITE-ProRule" id="PRU00339"/>
    </source>
</evidence>
<accession>A0A0N4U172</accession>
<evidence type="ECO:0000256" key="13">
    <source>
        <dbReference type="SAM" id="Coils"/>
    </source>
</evidence>
<dbReference type="SMART" id="SM00028">
    <property type="entry name" value="TPR"/>
    <property type="match status" value="4"/>
</dbReference>
<keyword evidence="6 11" id="KW-0802">TPR repeat</keyword>
<comment type="similarity">
    <text evidence="2 12">Belongs to the kinesin light chain family.</text>
</comment>
<dbReference type="InterPro" id="IPR011990">
    <property type="entry name" value="TPR-like_helical_dom_sf"/>
</dbReference>
<dbReference type="PROSITE" id="PS01160">
    <property type="entry name" value="KINESIN_LIGHT"/>
    <property type="match status" value="1"/>
</dbReference>
<dbReference type="PANTHER" id="PTHR45783:SF3">
    <property type="entry name" value="KINESIN LIGHT CHAIN"/>
    <property type="match status" value="1"/>
</dbReference>
<evidence type="ECO:0000256" key="3">
    <source>
        <dbReference type="ARBA" id="ARBA00022490"/>
    </source>
</evidence>
<evidence type="ECO:0000256" key="7">
    <source>
        <dbReference type="ARBA" id="ARBA00023054"/>
    </source>
</evidence>
<evidence type="ECO:0000256" key="10">
    <source>
        <dbReference type="ARBA" id="ARBA00067974"/>
    </source>
</evidence>
<dbReference type="GO" id="GO:0005874">
    <property type="term" value="C:microtubule"/>
    <property type="evidence" value="ECO:0007669"/>
    <property type="project" value="UniProtKB-UniRule"/>
</dbReference>
<comment type="subcellular location">
    <subcellularLocation>
        <location evidence="1 12">Cytoplasm</location>
        <location evidence="1 12">Cytoskeleton</location>
    </subcellularLocation>
</comment>
<dbReference type="InterPro" id="IPR002151">
    <property type="entry name" value="Kinesin_light"/>
</dbReference>
<reference evidence="17" key="1">
    <citation type="submission" date="2017-02" db="UniProtKB">
        <authorList>
            <consortium name="WormBaseParasite"/>
        </authorList>
    </citation>
    <scope>IDENTIFICATION</scope>
</reference>
<name>A0A0N4U172_DRAME</name>
<keyword evidence="7 13" id="KW-0175">Coiled coil</keyword>
<dbReference type="Pfam" id="PF13424">
    <property type="entry name" value="TPR_12"/>
    <property type="match status" value="2"/>
</dbReference>
<evidence type="ECO:0000256" key="9">
    <source>
        <dbReference type="ARBA" id="ARBA00023212"/>
    </source>
</evidence>
<keyword evidence="4 12" id="KW-0493">Microtubule</keyword>
<dbReference type="GO" id="GO:0007018">
    <property type="term" value="P:microtubule-based movement"/>
    <property type="evidence" value="ECO:0007669"/>
    <property type="project" value="TreeGrafter"/>
</dbReference>
<evidence type="ECO:0000313" key="16">
    <source>
        <dbReference type="Proteomes" id="UP000274756"/>
    </source>
</evidence>
<dbReference type="PRINTS" id="PR00381">
    <property type="entry name" value="KINESINLIGHT"/>
</dbReference>
<evidence type="ECO:0000256" key="1">
    <source>
        <dbReference type="ARBA" id="ARBA00004245"/>
    </source>
</evidence>
<keyword evidence="9 12" id="KW-0206">Cytoskeleton</keyword>
<dbReference type="EMBL" id="UYYG01001150">
    <property type="protein sequence ID" value="VDN54723.1"/>
    <property type="molecule type" value="Genomic_DNA"/>
</dbReference>
<comment type="function">
    <text evidence="12">Kinesin is a microtubule-associated force-producing protein that play a role in organelle transport.</text>
</comment>
<dbReference type="Proteomes" id="UP000038040">
    <property type="component" value="Unplaced"/>
</dbReference>
<comment type="subunit">
    <text evidence="12">Oligomeric complex composed of two heavy chains and two light chains.</text>
</comment>